<dbReference type="EMBL" id="BPLQ01000731">
    <property type="protein sequence ID" value="GIX74296.1"/>
    <property type="molecule type" value="Genomic_DNA"/>
</dbReference>
<evidence type="ECO:0000313" key="2">
    <source>
        <dbReference type="Proteomes" id="UP001054837"/>
    </source>
</evidence>
<proteinExistence type="predicted"/>
<reference evidence="1 2" key="1">
    <citation type="submission" date="2021-06" db="EMBL/GenBank/DDBJ databases">
        <title>Caerostris darwini draft genome.</title>
        <authorList>
            <person name="Kono N."/>
            <person name="Arakawa K."/>
        </authorList>
    </citation>
    <scope>NUCLEOTIDE SEQUENCE [LARGE SCALE GENOMIC DNA]</scope>
</reference>
<name>A0AAV4MPD5_9ARAC</name>
<organism evidence="1 2">
    <name type="scientific">Caerostris darwini</name>
    <dbReference type="NCBI Taxonomy" id="1538125"/>
    <lineage>
        <taxon>Eukaryota</taxon>
        <taxon>Metazoa</taxon>
        <taxon>Ecdysozoa</taxon>
        <taxon>Arthropoda</taxon>
        <taxon>Chelicerata</taxon>
        <taxon>Arachnida</taxon>
        <taxon>Araneae</taxon>
        <taxon>Araneomorphae</taxon>
        <taxon>Entelegynae</taxon>
        <taxon>Araneoidea</taxon>
        <taxon>Araneidae</taxon>
        <taxon>Caerostris</taxon>
    </lineage>
</organism>
<evidence type="ECO:0000313" key="1">
    <source>
        <dbReference type="EMBL" id="GIX74296.1"/>
    </source>
</evidence>
<sequence>MSSLPAKVEPPLQMRFKFQTISPDTISESMKALQESVGKCWSSEAPHPDLSRRAYIFAGDSVLNERDLRASHRTQVLVETCVGEKCTYESSPLNLRYKCWRSEAPRPVLPRRAYIFAQDPVSNERGRRASAPS</sequence>
<protein>
    <submittedName>
        <fullName evidence="1">Uncharacterized protein</fullName>
    </submittedName>
</protein>
<comment type="caution">
    <text evidence="1">The sequence shown here is derived from an EMBL/GenBank/DDBJ whole genome shotgun (WGS) entry which is preliminary data.</text>
</comment>
<accession>A0AAV4MPD5</accession>
<gene>
    <name evidence="1" type="ORF">CDAR_452551</name>
</gene>
<dbReference type="AlphaFoldDB" id="A0AAV4MPD5"/>
<dbReference type="Proteomes" id="UP001054837">
    <property type="component" value="Unassembled WGS sequence"/>
</dbReference>
<keyword evidence="2" id="KW-1185">Reference proteome</keyword>